<dbReference type="PANTHER" id="PTHR18849">
    <property type="entry name" value="LEUCINE RICH REPEAT PROTEIN"/>
    <property type="match status" value="1"/>
</dbReference>
<keyword evidence="6" id="KW-1185">Reference proteome</keyword>
<sequence length="579" mass="63475">MEQNCLDLQGLGVSSFWGIKETDAEYVVIDLRNNALRTFEHFGTHPKLVELRLQNNQIESFMGLTKQPSLAVVDLDGSPIAAHPWYRVMALLVVGFSITAIDGVAVSENEREMARGLGPIAALAVSYGWKLQPGERSPEEYRQIIAECKKARKRALQQQQGPFQTIALALRQNRSTGALLPYLSLETSIGSDSTAWNLELLLARVKKLENLLSEAQDKLDVQQARWRDLVDLGQVEGITGAELCSARSILFTDGIYLRTNVMASPPHERNGQTRGSVMLEGSSLVLLSFMSRVRLAESALCDIKVGYCPPSALRIEGAYGAVFEISFDNALSLWAVYKLLYLRRGMPVPPLHLKDEVEVNAMLKREATAQMTLNNAENGGTSSNLLNEKREPRKEHASPQGIIGTVTSSSSGRNSLPEKKKKSPLGDSPPPEVRDVQPASDPRVSPVENFLLGSVLGEGSCSRSVADLPELRAEEYLEASCTTSEALRARTLSLSRSQPPPPSRLPRRSCSCASPPSIPRRHPSSSRTSAVLKGSNAVVSHTRSPGDEHSFHIRRLRVAVSDSDSDSDSLAKLHLEKRM</sequence>
<comment type="caution">
    <text evidence="5">The sequence shown here is derived from an EMBL/GenBank/DDBJ whole genome shotgun (WGS) entry which is preliminary data.</text>
</comment>
<dbReference type="PROSITE" id="PS51450">
    <property type="entry name" value="LRR"/>
    <property type="match status" value="1"/>
</dbReference>
<accession>A0A422Q714</accession>
<evidence type="ECO:0000313" key="6">
    <source>
        <dbReference type="Proteomes" id="UP000284403"/>
    </source>
</evidence>
<keyword evidence="3" id="KW-0175">Coiled coil</keyword>
<reference evidence="5 6" key="1">
    <citation type="journal article" date="2018" name="BMC Genomics">
        <title>Genomic comparison of Trypanosoma conorhini and Trypanosoma rangeli to Trypanosoma cruzi strains of high and low virulence.</title>
        <authorList>
            <person name="Bradwell K.R."/>
            <person name="Koparde V.N."/>
            <person name="Matveyev A.V."/>
            <person name="Serrano M.G."/>
            <person name="Alves J.M."/>
            <person name="Parikh H."/>
            <person name="Huang B."/>
            <person name="Lee V."/>
            <person name="Espinosa-Alvarez O."/>
            <person name="Ortiz P.A."/>
            <person name="Costa-Martins A.G."/>
            <person name="Teixeira M.M."/>
            <person name="Buck G.A."/>
        </authorList>
    </citation>
    <scope>NUCLEOTIDE SEQUENCE [LARGE SCALE GENOMIC DNA]</scope>
    <source>
        <strain evidence="5 6">025E</strain>
    </source>
</reference>
<dbReference type="RefSeq" id="XP_029230971.1">
    <property type="nucleotide sequence ID" value="XM_029368893.1"/>
</dbReference>
<feature type="region of interest" description="Disordered" evidence="4">
    <location>
        <begin position="491"/>
        <end position="550"/>
    </location>
</feature>
<dbReference type="GeneID" id="40315568"/>
<organism evidence="5 6">
    <name type="scientific">Trypanosoma conorhini</name>
    <dbReference type="NCBI Taxonomy" id="83891"/>
    <lineage>
        <taxon>Eukaryota</taxon>
        <taxon>Discoba</taxon>
        <taxon>Euglenozoa</taxon>
        <taxon>Kinetoplastea</taxon>
        <taxon>Metakinetoplastina</taxon>
        <taxon>Trypanosomatida</taxon>
        <taxon>Trypanosomatidae</taxon>
        <taxon>Trypanosoma</taxon>
    </lineage>
</organism>
<evidence type="ECO:0000256" key="4">
    <source>
        <dbReference type="SAM" id="MobiDB-lite"/>
    </source>
</evidence>
<feature type="region of interest" description="Disordered" evidence="4">
    <location>
        <begin position="371"/>
        <end position="445"/>
    </location>
</feature>
<evidence type="ECO:0000256" key="1">
    <source>
        <dbReference type="ARBA" id="ARBA00022614"/>
    </source>
</evidence>
<gene>
    <name evidence="5" type="ORF">Tco025E_01957</name>
</gene>
<dbReference type="InterPro" id="IPR032675">
    <property type="entry name" value="LRR_dom_sf"/>
</dbReference>
<evidence type="ECO:0000313" key="5">
    <source>
        <dbReference type="EMBL" id="RNF25765.1"/>
    </source>
</evidence>
<dbReference type="InterPro" id="IPR001611">
    <property type="entry name" value="Leu-rich_rpt"/>
</dbReference>
<feature type="compositionally biased region" description="Basic and acidic residues" evidence="4">
    <location>
        <begin position="387"/>
        <end position="397"/>
    </location>
</feature>
<name>A0A422Q714_9TRYP</name>
<dbReference type="EMBL" id="MKKU01000073">
    <property type="protein sequence ID" value="RNF25765.1"/>
    <property type="molecule type" value="Genomic_DNA"/>
</dbReference>
<proteinExistence type="predicted"/>
<protein>
    <submittedName>
        <fullName evidence="5">Uncharacterized protein</fullName>
    </submittedName>
</protein>
<keyword evidence="1" id="KW-0433">Leucine-rich repeat</keyword>
<dbReference type="Gene3D" id="3.80.10.10">
    <property type="entry name" value="Ribonuclease Inhibitor"/>
    <property type="match status" value="1"/>
</dbReference>
<keyword evidence="2" id="KW-0677">Repeat</keyword>
<feature type="compositionally biased region" description="Polar residues" evidence="4">
    <location>
        <begin position="371"/>
        <end position="386"/>
    </location>
</feature>
<dbReference type="Proteomes" id="UP000284403">
    <property type="component" value="Unassembled WGS sequence"/>
</dbReference>
<evidence type="ECO:0000256" key="2">
    <source>
        <dbReference type="ARBA" id="ARBA00022737"/>
    </source>
</evidence>
<feature type="coiled-coil region" evidence="3">
    <location>
        <begin position="198"/>
        <end position="225"/>
    </location>
</feature>
<dbReference type="SUPFAM" id="SSF52058">
    <property type="entry name" value="L domain-like"/>
    <property type="match status" value="1"/>
</dbReference>
<dbReference type="AlphaFoldDB" id="A0A422Q714"/>
<dbReference type="PANTHER" id="PTHR18849:SF0">
    <property type="entry name" value="CILIA- AND FLAGELLA-ASSOCIATED PROTEIN 410-RELATED"/>
    <property type="match status" value="1"/>
</dbReference>
<dbReference type="OrthoDB" id="265458at2759"/>
<evidence type="ECO:0000256" key="3">
    <source>
        <dbReference type="SAM" id="Coils"/>
    </source>
</evidence>